<evidence type="ECO:0000313" key="1">
    <source>
        <dbReference type="EMBL" id="PON54594.1"/>
    </source>
</evidence>
<name>A0A2P5C0P4_TREOI</name>
<keyword evidence="2" id="KW-1185">Reference proteome</keyword>
<gene>
    <name evidence="1" type="ORF">TorRG33x02_302090</name>
</gene>
<dbReference type="InParanoid" id="A0A2P5C0P4"/>
<sequence length="555" mass="61874">MAAKEEGIARGYWKEKMEESVFALFSPFFVSVAAGNLDPSTFRHCISMDLHFLQAFVQAYEMAEDCADDNEEKKLIRHLRECAHKKLHAYDAVVQKWGFEIPKSEGVPVPDSMTAKYKEFLLRIASGIVEGEQVPCKTATPFEKTKVAAYTLAAIAPFMRLKSYLCLVTHMILTYLHPNNTSDHIYKKWLQYYSSDQEIQELAKKTEDVLDTLSAPLTGEELRLTAKLYDQAVKLQVEYFASLPISQQQRTVVPLARVQDLNNGQLTIFSDFDLTCSVVDCAAMLARLATVITPCWTLADLKKELDAISKQYVDGYEQCVESVTIGVPGEVFDYDGLCKALEKVAEFEKQANARVEESGVFKGLTLHGIKHAGQSILLHNGCREFFQKIKNEHPGIDAHVISYSWCGELIRSAFSSDLKASNIHSNELAFTEESVTTGEIIKKVETPFEKHQAFMKILQGRESSGNSDHGNKHLKVYIGGAVGDLLCLVEADIGIVFGSSSASLKKLGTHFGVSFVPLLRGVVNNQMELVDWKPKSGILYAVETWAEIQAFILGL</sequence>
<dbReference type="InterPro" id="IPR016084">
    <property type="entry name" value="Haem_Oase-like_multi-hlx"/>
</dbReference>
<accession>A0A2P5C0P4</accession>
<dbReference type="STRING" id="63057.A0A2P5C0P4"/>
<dbReference type="Gene3D" id="3.40.50.1000">
    <property type="entry name" value="HAD superfamily/HAD-like"/>
    <property type="match status" value="1"/>
</dbReference>
<dbReference type="SUPFAM" id="SSF56784">
    <property type="entry name" value="HAD-like"/>
    <property type="match status" value="1"/>
</dbReference>
<dbReference type="Proteomes" id="UP000237000">
    <property type="component" value="Unassembled WGS sequence"/>
</dbReference>
<dbReference type="EMBL" id="JXTC01000430">
    <property type="protein sequence ID" value="PON54594.1"/>
    <property type="molecule type" value="Genomic_DNA"/>
</dbReference>
<evidence type="ECO:0000313" key="2">
    <source>
        <dbReference type="Proteomes" id="UP000237000"/>
    </source>
</evidence>
<reference evidence="2" key="1">
    <citation type="submission" date="2016-06" db="EMBL/GenBank/DDBJ databases">
        <title>Parallel loss of symbiosis genes in relatives of nitrogen-fixing non-legume Parasponia.</title>
        <authorList>
            <person name="Van Velzen R."/>
            <person name="Holmer R."/>
            <person name="Bu F."/>
            <person name="Rutten L."/>
            <person name="Van Zeijl A."/>
            <person name="Liu W."/>
            <person name="Santuari L."/>
            <person name="Cao Q."/>
            <person name="Sharma T."/>
            <person name="Shen D."/>
            <person name="Roswanjaya Y."/>
            <person name="Wardhani T."/>
            <person name="Kalhor M.S."/>
            <person name="Jansen J."/>
            <person name="Van den Hoogen J."/>
            <person name="Gungor B."/>
            <person name="Hartog M."/>
            <person name="Hontelez J."/>
            <person name="Verver J."/>
            <person name="Yang W.-C."/>
            <person name="Schijlen E."/>
            <person name="Repin R."/>
            <person name="Schilthuizen M."/>
            <person name="Schranz E."/>
            <person name="Heidstra R."/>
            <person name="Miyata K."/>
            <person name="Fedorova E."/>
            <person name="Kohlen W."/>
            <person name="Bisseling T."/>
            <person name="Smit S."/>
            <person name="Geurts R."/>
        </authorList>
    </citation>
    <scope>NUCLEOTIDE SEQUENCE [LARGE SCALE GENOMIC DNA]</scope>
    <source>
        <strain evidence="2">cv. RG33-2</strain>
    </source>
</reference>
<dbReference type="InterPro" id="IPR023214">
    <property type="entry name" value="HAD_sf"/>
</dbReference>
<comment type="caution">
    <text evidence="1">The sequence shown here is derived from an EMBL/GenBank/DDBJ whole genome shotgun (WGS) entry which is preliminary data.</text>
</comment>
<protein>
    <submittedName>
        <fullName evidence="1">Heme oxygenase</fullName>
    </submittedName>
</protein>
<dbReference type="AlphaFoldDB" id="A0A2P5C0P4"/>
<dbReference type="OrthoDB" id="10255128at2759"/>
<proteinExistence type="predicted"/>
<organism evidence="1 2">
    <name type="scientific">Trema orientale</name>
    <name type="common">Charcoal tree</name>
    <name type="synonym">Celtis orientalis</name>
    <dbReference type="NCBI Taxonomy" id="63057"/>
    <lineage>
        <taxon>Eukaryota</taxon>
        <taxon>Viridiplantae</taxon>
        <taxon>Streptophyta</taxon>
        <taxon>Embryophyta</taxon>
        <taxon>Tracheophyta</taxon>
        <taxon>Spermatophyta</taxon>
        <taxon>Magnoliopsida</taxon>
        <taxon>eudicotyledons</taxon>
        <taxon>Gunneridae</taxon>
        <taxon>Pentapetalae</taxon>
        <taxon>rosids</taxon>
        <taxon>fabids</taxon>
        <taxon>Rosales</taxon>
        <taxon>Cannabaceae</taxon>
        <taxon>Trema</taxon>
    </lineage>
</organism>
<dbReference type="GO" id="GO:0005829">
    <property type="term" value="C:cytosol"/>
    <property type="evidence" value="ECO:0007669"/>
    <property type="project" value="TreeGrafter"/>
</dbReference>
<dbReference type="CDD" id="cd19368">
    <property type="entry name" value="TenA_C_AtTH2-like"/>
    <property type="match status" value="1"/>
</dbReference>
<dbReference type="Gene3D" id="1.20.910.10">
    <property type="entry name" value="Heme oxygenase-like"/>
    <property type="match status" value="1"/>
</dbReference>
<dbReference type="InterPro" id="IPR036412">
    <property type="entry name" value="HAD-like_sf"/>
</dbReference>
<dbReference type="InterPro" id="IPR050967">
    <property type="entry name" value="Thiamine_Salvage_TenA"/>
</dbReference>
<dbReference type="PANTHER" id="PTHR43198:SF9">
    <property type="entry name" value="AMINOPYRIMIDINE AMINOHYDROLASE, MITOCHONDRIAL ISOFORM X1-RELATED"/>
    <property type="match status" value="1"/>
</dbReference>
<dbReference type="PANTHER" id="PTHR43198">
    <property type="entry name" value="BIFUNCTIONAL TH2 PROTEIN"/>
    <property type="match status" value="1"/>
</dbReference>
<dbReference type="SUPFAM" id="SSF48613">
    <property type="entry name" value="Heme oxygenase-like"/>
    <property type="match status" value="1"/>
</dbReference>